<gene>
    <name evidence="5" type="ORF">KY5_1919c</name>
</gene>
<dbReference type="InterPro" id="IPR050642">
    <property type="entry name" value="PDH_E1_Alpha_Subunit"/>
</dbReference>
<dbReference type="PANTHER" id="PTHR11516:SF60">
    <property type="entry name" value="PYRUVATE DEHYDROGENASE E1 COMPONENT SUBUNIT ALPHA"/>
    <property type="match status" value="1"/>
</dbReference>
<accession>A0A291Q633</accession>
<organism evidence="5 6">
    <name type="scientific">Streptomyces formicae</name>
    <dbReference type="NCBI Taxonomy" id="1616117"/>
    <lineage>
        <taxon>Bacteria</taxon>
        <taxon>Bacillati</taxon>
        <taxon>Actinomycetota</taxon>
        <taxon>Actinomycetes</taxon>
        <taxon>Kitasatosporales</taxon>
        <taxon>Streptomycetaceae</taxon>
        <taxon>Streptomyces</taxon>
    </lineage>
</organism>
<feature type="domain" description="Dehydrogenase E1 component" evidence="4">
    <location>
        <begin position="27"/>
        <end position="322"/>
    </location>
</feature>
<keyword evidence="3" id="KW-0786">Thiamine pyrophosphate</keyword>
<dbReference type="Gene3D" id="3.40.50.970">
    <property type="match status" value="1"/>
</dbReference>
<reference evidence="5 6" key="1">
    <citation type="submission" date="2017-08" db="EMBL/GenBank/DDBJ databases">
        <title>Complete Genome Sequence of Streptomyces formicae KY5, the formicamycin producer.</title>
        <authorList>
            <person name="Holmes N.A."/>
            <person name="Devine R."/>
            <person name="Qin Z."/>
            <person name="Seipke R.F."/>
            <person name="Wilkinson B."/>
            <person name="Hutchings M.I."/>
        </authorList>
    </citation>
    <scope>NUCLEOTIDE SEQUENCE [LARGE SCALE GENOMIC DNA]</scope>
    <source>
        <strain evidence="5 6">KY5</strain>
    </source>
</reference>
<dbReference type="InterPro" id="IPR001017">
    <property type="entry name" value="DH_E1"/>
</dbReference>
<proteinExistence type="predicted"/>
<evidence type="ECO:0000313" key="5">
    <source>
        <dbReference type="EMBL" id="ATL26937.1"/>
    </source>
</evidence>
<sequence length="336" mass="35076">MTDTLRTSGVSRAHGLDGPALLDAYRTMRTIRDFEERLHEEFATGDIPGFVHLYAGEEASATGVCAHLDDERDVLASTHRGHGHCIAKNVDVKAMMAEIYGRTTGSCHGKGGSMHIADLSKGMLGANGIVGGGPPLVCGAALAAKVRGDGGVAVAFFGDGGSNQGTTLESLNLASVWHLPAVFVAENNGYAEATAAEWSVGGGSIAARAAAFGMPGVTVDGFDFFAVHEAAGEAVERARAGGGPTLIEVGLTRYYGHFEGDQQTYRADEVQRARAELDCLTRFRTAVTGTGELTAGQLDAIDSEVATLIDEAVAEARVAPLPTRADLETDVYISYT</sequence>
<dbReference type="CDD" id="cd02000">
    <property type="entry name" value="TPP_E1_PDC_ADC_BCADC"/>
    <property type="match status" value="1"/>
</dbReference>
<dbReference type="SUPFAM" id="SSF52518">
    <property type="entry name" value="Thiamin diphosphate-binding fold (THDP-binding)"/>
    <property type="match status" value="1"/>
</dbReference>
<name>A0A291Q633_9ACTN</name>
<evidence type="ECO:0000259" key="4">
    <source>
        <dbReference type="Pfam" id="PF00676"/>
    </source>
</evidence>
<dbReference type="AlphaFoldDB" id="A0A291Q633"/>
<dbReference type="RefSeq" id="WP_324961178.1">
    <property type="nucleotide sequence ID" value="NZ_CP022685.1"/>
</dbReference>
<dbReference type="Proteomes" id="UP000221011">
    <property type="component" value="Chromosome"/>
</dbReference>
<dbReference type="GO" id="GO:0004739">
    <property type="term" value="F:pyruvate dehydrogenase (acetyl-transferring) activity"/>
    <property type="evidence" value="ECO:0007669"/>
    <property type="project" value="TreeGrafter"/>
</dbReference>
<evidence type="ECO:0000256" key="1">
    <source>
        <dbReference type="ARBA" id="ARBA00001964"/>
    </source>
</evidence>
<dbReference type="KEGG" id="sfk:KY5_1919c"/>
<dbReference type="InterPro" id="IPR029061">
    <property type="entry name" value="THDP-binding"/>
</dbReference>
<comment type="cofactor">
    <cofactor evidence="1">
        <name>thiamine diphosphate</name>
        <dbReference type="ChEBI" id="CHEBI:58937"/>
    </cofactor>
</comment>
<evidence type="ECO:0000256" key="3">
    <source>
        <dbReference type="ARBA" id="ARBA00023052"/>
    </source>
</evidence>
<dbReference type="PANTHER" id="PTHR11516">
    <property type="entry name" value="PYRUVATE DEHYDROGENASE E1 COMPONENT, ALPHA SUBUNIT BACTERIAL AND ORGANELLAR"/>
    <property type="match status" value="1"/>
</dbReference>
<protein>
    <submittedName>
        <fullName evidence="5">Acetoin dehydrogenase E1 component alpha-subunit</fullName>
    </submittedName>
</protein>
<dbReference type="EMBL" id="CP022685">
    <property type="protein sequence ID" value="ATL26937.1"/>
    <property type="molecule type" value="Genomic_DNA"/>
</dbReference>
<keyword evidence="6" id="KW-1185">Reference proteome</keyword>
<evidence type="ECO:0000313" key="6">
    <source>
        <dbReference type="Proteomes" id="UP000221011"/>
    </source>
</evidence>
<evidence type="ECO:0000256" key="2">
    <source>
        <dbReference type="ARBA" id="ARBA00023002"/>
    </source>
</evidence>
<dbReference type="Pfam" id="PF00676">
    <property type="entry name" value="E1_dh"/>
    <property type="match status" value="1"/>
</dbReference>
<keyword evidence="2" id="KW-0560">Oxidoreductase</keyword>
<dbReference type="GO" id="GO:0006086">
    <property type="term" value="P:pyruvate decarboxylation to acetyl-CoA"/>
    <property type="evidence" value="ECO:0007669"/>
    <property type="project" value="TreeGrafter"/>
</dbReference>
<dbReference type="GO" id="GO:0000287">
    <property type="term" value="F:magnesium ion binding"/>
    <property type="evidence" value="ECO:0007669"/>
    <property type="project" value="UniProtKB-ARBA"/>
</dbReference>